<keyword evidence="1" id="KW-0812">Transmembrane</keyword>
<evidence type="ECO:0000256" key="1">
    <source>
        <dbReference type="SAM" id="Phobius"/>
    </source>
</evidence>
<keyword evidence="3" id="KW-1185">Reference proteome</keyword>
<proteinExistence type="predicted"/>
<accession>A0A401Z9H8</accession>
<dbReference type="Proteomes" id="UP000287224">
    <property type="component" value="Unassembled WGS sequence"/>
</dbReference>
<comment type="caution">
    <text evidence="2">The sequence shown here is derived from an EMBL/GenBank/DDBJ whole genome shotgun (WGS) entry which is preliminary data.</text>
</comment>
<feature type="transmembrane region" description="Helical" evidence="1">
    <location>
        <begin position="26"/>
        <end position="50"/>
    </location>
</feature>
<keyword evidence="1" id="KW-1133">Transmembrane helix</keyword>
<dbReference type="EMBL" id="BIFQ01000001">
    <property type="protein sequence ID" value="GCE03527.1"/>
    <property type="molecule type" value="Genomic_DNA"/>
</dbReference>
<sequence length="112" mass="12691">MVIVFTLMYEKESEGRPMMWGYGFGWGWLMMALSMVLWIALLVVLAWALIRWLDGRTNMLSPQGPVPLTNGPSALEILCQRYARGEIDTATFEQMREHLAASADDEAPSRQP</sequence>
<organism evidence="2 3">
    <name type="scientific">Dictyobacter aurantiacus</name>
    <dbReference type="NCBI Taxonomy" id="1936993"/>
    <lineage>
        <taxon>Bacteria</taxon>
        <taxon>Bacillati</taxon>
        <taxon>Chloroflexota</taxon>
        <taxon>Ktedonobacteria</taxon>
        <taxon>Ktedonobacterales</taxon>
        <taxon>Dictyobacteraceae</taxon>
        <taxon>Dictyobacter</taxon>
    </lineage>
</organism>
<evidence type="ECO:0008006" key="4">
    <source>
        <dbReference type="Google" id="ProtNLM"/>
    </source>
</evidence>
<evidence type="ECO:0000313" key="2">
    <source>
        <dbReference type="EMBL" id="GCE03527.1"/>
    </source>
</evidence>
<reference evidence="3" key="1">
    <citation type="submission" date="2018-12" db="EMBL/GenBank/DDBJ databases">
        <title>Tengunoibacter tsumagoiensis gen. nov., sp. nov., Dictyobacter kobayashii sp. nov., D. alpinus sp. nov., and D. joshuensis sp. nov. and description of Dictyobacteraceae fam. nov. within the order Ktedonobacterales isolated from Tengu-no-mugimeshi.</title>
        <authorList>
            <person name="Wang C.M."/>
            <person name="Zheng Y."/>
            <person name="Sakai Y."/>
            <person name="Toyoda A."/>
            <person name="Minakuchi Y."/>
            <person name="Abe K."/>
            <person name="Yokota A."/>
            <person name="Yabe S."/>
        </authorList>
    </citation>
    <scope>NUCLEOTIDE SEQUENCE [LARGE SCALE GENOMIC DNA]</scope>
    <source>
        <strain evidence="3">S-27</strain>
    </source>
</reference>
<dbReference type="AlphaFoldDB" id="A0A401Z9H8"/>
<protein>
    <recommendedName>
        <fullName evidence="4">SHOCT domain-containing protein</fullName>
    </recommendedName>
</protein>
<name>A0A401Z9H8_9CHLR</name>
<evidence type="ECO:0000313" key="3">
    <source>
        <dbReference type="Proteomes" id="UP000287224"/>
    </source>
</evidence>
<keyword evidence="1" id="KW-0472">Membrane</keyword>
<gene>
    <name evidence="2" type="ORF">KDAU_08560</name>
</gene>